<keyword evidence="5" id="KW-0597">Phosphoprotein</keyword>
<organism evidence="17 18">
    <name type="scientific">Paenibacillus thalictri</name>
    <dbReference type="NCBI Taxonomy" id="2527873"/>
    <lineage>
        <taxon>Bacteria</taxon>
        <taxon>Bacillati</taxon>
        <taxon>Bacillota</taxon>
        <taxon>Bacilli</taxon>
        <taxon>Bacillales</taxon>
        <taxon>Paenibacillaceae</taxon>
        <taxon>Paenibacillus</taxon>
    </lineage>
</organism>
<evidence type="ECO:0000256" key="10">
    <source>
        <dbReference type="ARBA" id="ARBA00022840"/>
    </source>
</evidence>
<comment type="caution">
    <text evidence="17">The sequence shown here is derived from an EMBL/GenBank/DDBJ whole genome shotgun (WGS) entry which is preliminary data.</text>
</comment>
<dbReference type="CDD" id="cd06225">
    <property type="entry name" value="HAMP"/>
    <property type="match status" value="1"/>
</dbReference>
<feature type="transmembrane region" description="Helical" evidence="14">
    <location>
        <begin position="25"/>
        <end position="44"/>
    </location>
</feature>
<feature type="transmembrane region" description="Helical" evidence="14">
    <location>
        <begin position="169"/>
        <end position="191"/>
    </location>
</feature>
<evidence type="ECO:0000256" key="7">
    <source>
        <dbReference type="ARBA" id="ARBA00022692"/>
    </source>
</evidence>
<evidence type="ECO:0000259" key="15">
    <source>
        <dbReference type="PROSITE" id="PS50109"/>
    </source>
</evidence>
<keyword evidence="7 14" id="KW-0812">Transmembrane</keyword>
<feature type="domain" description="Histidine kinase" evidence="15">
    <location>
        <begin position="264"/>
        <end position="482"/>
    </location>
</feature>
<evidence type="ECO:0000256" key="13">
    <source>
        <dbReference type="ARBA" id="ARBA00023136"/>
    </source>
</evidence>
<evidence type="ECO:0000256" key="6">
    <source>
        <dbReference type="ARBA" id="ARBA00022679"/>
    </source>
</evidence>
<dbReference type="InterPro" id="IPR036097">
    <property type="entry name" value="HisK_dim/P_sf"/>
</dbReference>
<keyword evidence="9 17" id="KW-0418">Kinase</keyword>
<dbReference type="CDD" id="cd00082">
    <property type="entry name" value="HisKA"/>
    <property type="match status" value="1"/>
</dbReference>
<dbReference type="CDD" id="cd00075">
    <property type="entry name" value="HATPase"/>
    <property type="match status" value="1"/>
</dbReference>
<dbReference type="PRINTS" id="PR00344">
    <property type="entry name" value="BCTRLSENSOR"/>
</dbReference>
<dbReference type="InterPro" id="IPR004358">
    <property type="entry name" value="Sig_transdc_His_kin-like_C"/>
</dbReference>
<dbReference type="EMBL" id="SIRE01000041">
    <property type="protein sequence ID" value="TBL69080.1"/>
    <property type="molecule type" value="Genomic_DNA"/>
</dbReference>
<dbReference type="InterPro" id="IPR036890">
    <property type="entry name" value="HATPase_C_sf"/>
</dbReference>
<accession>A0A4Q9DH81</accession>
<evidence type="ECO:0000313" key="17">
    <source>
        <dbReference type="EMBL" id="TBL69080.1"/>
    </source>
</evidence>
<reference evidence="17 18" key="1">
    <citation type="submission" date="2019-02" db="EMBL/GenBank/DDBJ databases">
        <title>Paenibacillus sp. nov., isolated from surface-sterilized tissue of Thalictrum simplex L.</title>
        <authorList>
            <person name="Tuo L."/>
        </authorList>
    </citation>
    <scope>NUCLEOTIDE SEQUENCE [LARGE SCALE GENOMIC DNA]</scope>
    <source>
        <strain evidence="17 18">N2SHLJ1</strain>
    </source>
</reference>
<evidence type="ECO:0000313" key="18">
    <source>
        <dbReference type="Proteomes" id="UP000293142"/>
    </source>
</evidence>
<dbReference type="InterPro" id="IPR003661">
    <property type="entry name" value="HisK_dim/P_dom"/>
</dbReference>
<evidence type="ECO:0000256" key="11">
    <source>
        <dbReference type="ARBA" id="ARBA00022989"/>
    </source>
</evidence>
<keyword evidence="8" id="KW-0547">Nucleotide-binding</keyword>
<dbReference type="InterPro" id="IPR005467">
    <property type="entry name" value="His_kinase_dom"/>
</dbReference>
<evidence type="ECO:0000256" key="4">
    <source>
        <dbReference type="ARBA" id="ARBA00022475"/>
    </source>
</evidence>
<dbReference type="GO" id="GO:0005524">
    <property type="term" value="F:ATP binding"/>
    <property type="evidence" value="ECO:0007669"/>
    <property type="project" value="UniProtKB-KW"/>
</dbReference>
<dbReference type="OrthoDB" id="335833at2"/>
<dbReference type="GO" id="GO:0005886">
    <property type="term" value="C:plasma membrane"/>
    <property type="evidence" value="ECO:0007669"/>
    <property type="project" value="UniProtKB-SubCell"/>
</dbReference>
<evidence type="ECO:0000256" key="2">
    <source>
        <dbReference type="ARBA" id="ARBA00004651"/>
    </source>
</evidence>
<dbReference type="PROSITE" id="PS50885">
    <property type="entry name" value="HAMP"/>
    <property type="match status" value="1"/>
</dbReference>
<dbReference type="PROSITE" id="PS50109">
    <property type="entry name" value="HIS_KIN"/>
    <property type="match status" value="1"/>
</dbReference>
<dbReference type="AlphaFoldDB" id="A0A4Q9DH81"/>
<proteinExistence type="predicted"/>
<evidence type="ECO:0000256" key="14">
    <source>
        <dbReference type="SAM" id="Phobius"/>
    </source>
</evidence>
<dbReference type="Gene3D" id="1.10.287.130">
    <property type="match status" value="1"/>
</dbReference>
<evidence type="ECO:0000256" key="1">
    <source>
        <dbReference type="ARBA" id="ARBA00000085"/>
    </source>
</evidence>
<evidence type="ECO:0000259" key="16">
    <source>
        <dbReference type="PROSITE" id="PS50885"/>
    </source>
</evidence>
<dbReference type="PANTHER" id="PTHR45528">
    <property type="entry name" value="SENSOR HISTIDINE KINASE CPXA"/>
    <property type="match status" value="1"/>
</dbReference>
<dbReference type="GO" id="GO:0000155">
    <property type="term" value="F:phosphorelay sensor kinase activity"/>
    <property type="evidence" value="ECO:0007669"/>
    <property type="project" value="InterPro"/>
</dbReference>
<dbReference type="Pfam" id="PF00672">
    <property type="entry name" value="HAMP"/>
    <property type="match status" value="1"/>
</dbReference>
<sequence>MINSDQTEGAVMKLSKRIFISNTSMMFLSLVLLLAIGSGMINMYDQVTKKNNRLDSNIFTVASIFKQAQETDRDWSALSLELGKYNYRLCVEQGSSLVYCNIRHQEKDIRAYLKTLKLSADHPSMFFEDGVTSLGQIISVGDETYAVVSVNYGNYNQLLGVDQSDFDKFLITFLAVGLSFIAVLLLISQLLTKRLVKHIMTPIHQLTESARRIEEGDLSTPIWYSGKDEFEIVCASFNQMQVHLKEEQDKNAAYEKARTDMISGISHDLRTPLTSVKGYIKGLQDRIASTPEKQAQYLSIAYKKATDMDVLLQRLFYFSKLETGNLPFFPIETDLGKFSRKFAYDIQDDLKLKNASIHIEISDGTHWVRVDTEQMRQVLANLVENALKYAGVEPLKLVLSVTQEGENEVLCFADNGKGVSPDKLPHIFEQFYRGDESRNSNNSDGSGLGLYIVKYIIEAHEGTVVAENDQGLKYTMTLPSAKGGSA</sequence>
<dbReference type="InterPro" id="IPR003660">
    <property type="entry name" value="HAMP_dom"/>
</dbReference>
<keyword evidence="10" id="KW-0067">ATP-binding</keyword>
<dbReference type="InterPro" id="IPR003594">
    <property type="entry name" value="HATPase_dom"/>
</dbReference>
<dbReference type="SUPFAM" id="SSF158472">
    <property type="entry name" value="HAMP domain-like"/>
    <property type="match status" value="1"/>
</dbReference>
<keyword evidence="11 14" id="KW-1133">Transmembrane helix</keyword>
<evidence type="ECO:0000256" key="5">
    <source>
        <dbReference type="ARBA" id="ARBA00022553"/>
    </source>
</evidence>
<protein>
    <recommendedName>
        <fullName evidence="3">histidine kinase</fullName>
        <ecNumber evidence="3">2.7.13.3</ecNumber>
    </recommendedName>
</protein>
<evidence type="ECO:0000256" key="9">
    <source>
        <dbReference type="ARBA" id="ARBA00022777"/>
    </source>
</evidence>
<dbReference type="SMART" id="SM00304">
    <property type="entry name" value="HAMP"/>
    <property type="match status" value="1"/>
</dbReference>
<dbReference type="Gene3D" id="6.10.340.10">
    <property type="match status" value="1"/>
</dbReference>
<dbReference type="SMART" id="SM00387">
    <property type="entry name" value="HATPase_c"/>
    <property type="match status" value="1"/>
</dbReference>
<dbReference type="SMART" id="SM00388">
    <property type="entry name" value="HisKA"/>
    <property type="match status" value="1"/>
</dbReference>
<dbReference type="PANTHER" id="PTHR45528:SF1">
    <property type="entry name" value="SENSOR HISTIDINE KINASE CPXA"/>
    <property type="match status" value="1"/>
</dbReference>
<gene>
    <name evidence="17" type="ORF">EYB31_36915</name>
</gene>
<dbReference type="Pfam" id="PF00512">
    <property type="entry name" value="HisKA"/>
    <property type="match status" value="1"/>
</dbReference>
<keyword evidence="12" id="KW-0902">Two-component regulatory system</keyword>
<feature type="domain" description="HAMP" evidence="16">
    <location>
        <begin position="197"/>
        <end position="249"/>
    </location>
</feature>
<dbReference type="SUPFAM" id="SSF55874">
    <property type="entry name" value="ATPase domain of HSP90 chaperone/DNA topoisomerase II/histidine kinase"/>
    <property type="match status" value="1"/>
</dbReference>
<comment type="subcellular location">
    <subcellularLocation>
        <location evidence="2">Cell membrane</location>
        <topology evidence="2">Multi-pass membrane protein</topology>
    </subcellularLocation>
</comment>
<keyword evidence="13 14" id="KW-0472">Membrane</keyword>
<name>A0A4Q9DH81_9BACL</name>
<dbReference type="SUPFAM" id="SSF47384">
    <property type="entry name" value="Homodimeric domain of signal transducing histidine kinase"/>
    <property type="match status" value="1"/>
</dbReference>
<dbReference type="Gene3D" id="3.30.565.10">
    <property type="entry name" value="Histidine kinase-like ATPase, C-terminal domain"/>
    <property type="match status" value="1"/>
</dbReference>
<evidence type="ECO:0000256" key="8">
    <source>
        <dbReference type="ARBA" id="ARBA00022741"/>
    </source>
</evidence>
<evidence type="ECO:0000256" key="12">
    <source>
        <dbReference type="ARBA" id="ARBA00023012"/>
    </source>
</evidence>
<comment type="catalytic activity">
    <reaction evidence="1">
        <text>ATP + protein L-histidine = ADP + protein N-phospho-L-histidine.</text>
        <dbReference type="EC" id="2.7.13.3"/>
    </reaction>
</comment>
<evidence type="ECO:0000256" key="3">
    <source>
        <dbReference type="ARBA" id="ARBA00012438"/>
    </source>
</evidence>
<keyword evidence="4" id="KW-1003">Cell membrane</keyword>
<dbReference type="InterPro" id="IPR050398">
    <property type="entry name" value="HssS/ArlS-like"/>
</dbReference>
<dbReference type="Proteomes" id="UP000293142">
    <property type="component" value="Unassembled WGS sequence"/>
</dbReference>
<keyword evidence="6" id="KW-0808">Transferase</keyword>
<dbReference type="EC" id="2.7.13.3" evidence="3"/>
<keyword evidence="18" id="KW-1185">Reference proteome</keyword>
<dbReference type="Pfam" id="PF02518">
    <property type="entry name" value="HATPase_c"/>
    <property type="match status" value="1"/>
</dbReference>